<name>A0A2S5SUV1_9BURK</name>
<accession>A0A2S5SUV1</accession>
<keyword evidence="2 3" id="KW-0040">ANK repeat</keyword>
<dbReference type="SMART" id="SM00248">
    <property type="entry name" value="ANK"/>
    <property type="match status" value="5"/>
</dbReference>
<dbReference type="GO" id="GO:0004842">
    <property type="term" value="F:ubiquitin-protein transferase activity"/>
    <property type="evidence" value="ECO:0007669"/>
    <property type="project" value="TreeGrafter"/>
</dbReference>
<organism evidence="4 5">
    <name type="scientific">Caldimonas caldifontis</name>
    <dbReference type="NCBI Taxonomy" id="1452508"/>
    <lineage>
        <taxon>Bacteria</taxon>
        <taxon>Pseudomonadati</taxon>
        <taxon>Pseudomonadota</taxon>
        <taxon>Betaproteobacteria</taxon>
        <taxon>Burkholderiales</taxon>
        <taxon>Sphaerotilaceae</taxon>
        <taxon>Caldimonas</taxon>
    </lineage>
</organism>
<dbReference type="EMBL" id="PSNX01000007">
    <property type="protein sequence ID" value="PPE66486.1"/>
    <property type="molecule type" value="Genomic_DNA"/>
</dbReference>
<dbReference type="Gene3D" id="1.25.40.20">
    <property type="entry name" value="Ankyrin repeat-containing domain"/>
    <property type="match status" value="2"/>
</dbReference>
<dbReference type="SUPFAM" id="SSF48403">
    <property type="entry name" value="Ankyrin repeat"/>
    <property type="match status" value="1"/>
</dbReference>
<dbReference type="Proteomes" id="UP000238605">
    <property type="component" value="Unassembled WGS sequence"/>
</dbReference>
<dbReference type="GO" id="GO:0085020">
    <property type="term" value="P:protein K6-linked ubiquitination"/>
    <property type="evidence" value="ECO:0007669"/>
    <property type="project" value="TreeGrafter"/>
</dbReference>
<dbReference type="InterPro" id="IPR002110">
    <property type="entry name" value="Ankyrin_rpt"/>
</dbReference>
<feature type="repeat" description="ANK" evidence="3">
    <location>
        <begin position="138"/>
        <end position="170"/>
    </location>
</feature>
<evidence type="ECO:0000313" key="5">
    <source>
        <dbReference type="Proteomes" id="UP000238605"/>
    </source>
</evidence>
<evidence type="ECO:0000313" key="4">
    <source>
        <dbReference type="EMBL" id="PPE66486.1"/>
    </source>
</evidence>
<feature type="repeat" description="ANK" evidence="3">
    <location>
        <begin position="108"/>
        <end position="136"/>
    </location>
</feature>
<dbReference type="AlphaFoldDB" id="A0A2S5SUV1"/>
<keyword evidence="1" id="KW-0677">Repeat</keyword>
<dbReference type="InterPro" id="IPR036770">
    <property type="entry name" value="Ankyrin_rpt-contain_sf"/>
</dbReference>
<dbReference type="PROSITE" id="PS50297">
    <property type="entry name" value="ANK_REP_REGION"/>
    <property type="match status" value="3"/>
</dbReference>
<reference evidence="4 5" key="1">
    <citation type="submission" date="2018-02" db="EMBL/GenBank/DDBJ databases">
        <title>Reclassifiation of [Polyangium] brachysporum DSM 7029 as Guopingzhaonella breviflexa gen. nov., sp. nov., a member of the family Comamonadaceae.</title>
        <authorList>
            <person name="Tang B."/>
        </authorList>
    </citation>
    <scope>NUCLEOTIDE SEQUENCE [LARGE SCALE GENOMIC DNA]</scope>
    <source>
        <strain evidence="4 5">BCRC 80649</strain>
    </source>
</reference>
<keyword evidence="5" id="KW-1185">Reference proteome</keyword>
<evidence type="ECO:0000256" key="1">
    <source>
        <dbReference type="ARBA" id="ARBA00022737"/>
    </source>
</evidence>
<dbReference type="PROSITE" id="PS50088">
    <property type="entry name" value="ANK_REPEAT"/>
    <property type="match status" value="3"/>
</dbReference>
<evidence type="ECO:0000256" key="3">
    <source>
        <dbReference type="PROSITE-ProRule" id="PRU00023"/>
    </source>
</evidence>
<evidence type="ECO:0000256" key="2">
    <source>
        <dbReference type="ARBA" id="ARBA00023043"/>
    </source>
</evidence>
<comment type="caution">
    <text evidence="4">The sequence shown here is derived from an EMBL/GenBank/DDBJ whole genome shotgun (WGS) entry which is preliminary data.</text>
</comment>
<sequence>MRSSCSRCRRRAERRPGTMRNYIRKSFYLIVVFCISLAQASSYNDFFRAIRSDNPRALESLFARGFDPNTVDPEGRSPLSLAFHYEAYAAALALVRHPEFRFDEPNAAGETPLMLAALRGQVALSRELLVRGAQLNRPGWTPLHYAASGSEPRLVDMLIGHGAPLDALAPNGNTPLMMAARHGSEAGAWILLKAGAHPGLRNRDGLTAADFARSVERVNLATEIERLASMRAARPDSVSESR</sequence>
<feature type="repeat" description="ANK" evidence="3">
    <location>
        <begin position="171"/>
        <end position="203"/>
    </location>
</feature>
<dbReference type="Pfam" id="PF12796">
    <property type="entry name" value="Ank_2"/>
    <property type="match status" value="1"/>
</dbReference>
<protein>
    <submittedName>
        <fullName evidence="4">Uncharacterized protein</fullName>
    </submittedName>
</protein>
<dbReference type="PANTHER" id="PTHR24171:SF8">
    <property type="entry name" value="BRCA1-ASSOCIATED RING DOMAIN PROTEIN 1"/>
    <property type="match status" value="1"/>
</dbReference>
<dbReference type="OrthoDB" id="198309at2"/>
<proteinExistence type="predicted"/>
<dbReference type="PANTHER" id="PTHR24171">
    <property type="entry name" value="ANKYRIN REPEAT DOMAIN-CONTAINING PROTEIN 39-RELATED"/>
    <property type="match status" value="1"/>
</dbReference>
<gene>
    <name evidence="4" type="ORF">C1704_09270</name>
</gene>